<dbReference type="EMBL" id="JAHRHJ020000007">
    <property type="protein sequence ID" value="KAH9309183.1"/>
    <property type="molecule type" value="Genomic_DNA"/>
</dbReference>
<comment type="similarity">
    <text evidence="1">Belongs to the LOB domain-containing protein family.</text>
</comment>
<name>A0AA38KPH6_TAXCH</name>
<dbReference type="InterPro" id="IPR004883">
    <property type="entry name" value="LOB"/>
</dbReference>
<evidence type="ECO:0000313" key="3">
    <source>
        <dbReference type="EMBL" id="KAH9309183.1"/>
    </source>
</evidence>
<feature type="non-terminal residue" evidence="3">
    <location>
        <position position="152"/>
    </location>
</feature>
<proteinExistence type="inferred from homology"/>
<protein>
    <recommendedName>
        <fullName evidence="2">LOB domain-containing protein</fullName>
    </recommendedName>
</protein>
<dbReference type="PROSITE" id="PS50891">
    <property type="entry name" value="LOB"/>
    <property type="match status" value="1"/>
</dbReference>
<feature type="domain" description="LOB" evidence="2">
    <location>
        <begin position="1"/>
        <end position="102"/>
    </location>
</feature>
<dbReference type="Pfam" id="PF03195">
    <property type="entry name" value="LOB"/>
    <property type="match status" value="1"/>
</dbReference>
<keyword evidence="4" id="KW-1185">Reference proteome</keyword>
<reference evidence="3 4" key="1">
    <citation type="journal article" date="2021" name="Nat. Plants">
        <title>The Taxus genome provides insights into paclitaxel biosynthesis.</title>
        <authorList>
            <person name="Xiong X."/>
            <person name="Gou J."/>
            <person name="Liao Q."/>
            <person name="Li Y."/>
            <person name="Zhou Q."/>
            <person name="Bi G."/>
            <person name="Li C."/>
            <person name="Du R."/>
            <person name="Wang X."/>
            <person name="Sun T."/>
            <person name="Guo L."/>
            <person name="Liang H."/>
            <person name="Lu P."/>
            <person name="Wu Y."/>
            <person name="Zhang Z."/>
            <person name="Ro D.K."/>
            <person name="Shang Y."/>
            <person name="Huang S."/>
            <person name="Yan J."/>
        </authorList>
    </citation>
    <scope>NUCLEOTIDE SEQUENCE [LARGE SCALE GENOMIC DNA]</scope>
    <source>
        <strain evidence="3">Ta-2019</strain>
    </source>
</reference>
<comment type="caution">
    <text evidence="3">The sequence shown here is derived from an EMBL/GenBank/DDBJ whole genome shotgun (WGS) entry which is preliminary data.</text>
</comment>
<evidence type="ECO:0000256" key="1">
    <source>
        <dbReference type="ARBA" id="ARBA00005474"/>
    </source>
</evidence>
<dbReference type="PANTHER" id="PTHR31301">
    <property type="entry name" value="LOB DOMAIN-CONTAINING PROTEIN 4-RELATED"/>
    <property type="match status" value="1"/>
</dbReference>
<dbReference type="AlphaFoldDB" id="A0AA38KPH6"/>
<organism evidence="3 4">
    <name type="scientific">Taxus chinensis</name>
    <name type="common">Chinese yew</name>
    <name type="synonym">Taxus wallichiana var. chinensis</name>
    <dbReference type="NCBI Taxonomy" id="29808"/>
    <lineage>
        <taxon>Eukaryota</taxon>
        <taxon>Viridiplantae</taxon>
        <taxon>Streptophyta</taxon>
        <taxon>Embryophyta</taxon>
        <taxon>Tracheophyta</taxon>
        <taxon>Spermatophyta</taxon>
        <taxon>Pinopsida</taxon>
        <taxon>Pinidae</taxon>
        <taxon>Conifers II</taxon>
        <taxon>Cupressales</taxon>
        <taxon>Taxaceae</taxon>
        <taxon>Taxus</taxon>
    </lineage>
</organism>
<sequence>VQNLYIAKGIFPLIGHYSLPFVPHFLASMYAFKTFIASKEPLNLIGVKEVPESQRSDAANSLVYEANARIRDPVYGCMGVISTLQHQIQSLQAELHAVRGELVRYRSCTQDHTPPPAPPLAIPRYPAASTINMALSSTAESADFAAVSPSTS</sequence>
<dbReference type="Proteomes" id="UP000824469">
    <property type="component" value="Unassembled WGS sequence"/>
</dbReference>
<feature type="non-terminal residue" evidence="3">
    <location>
        <position position="1"/>
    </location>
</feature>
<dbReference type="PANTHER" id="PTHR31301:SF87">
    <property type="entry name" value="LOB DOMAIN-CONTAINING PROTEIN 15"/>
    <property type="match status" value="1"/>
</dbReference>
<evidence type="ECO:0000259" key="2">
    <source>
        <dbReference type="PROSITE" id="PS50891"/>
    </source>
</evidence>
<accession>A0AA38KPH6</accession>
<evidence type="ECO:0000313" key="4">
    <source>
        <dbReference type="Proteomes" id="UP000824469"/>
    </source>
</evidence>
<gene>
    <name evidence="3" type="ORF">KI387_037094</name>
</gene>